<dbReference type="Proteomes" id="UP000035642">
    <property type="component" value="Unassembled WGS sequence"/>
</dbReference>
<organism evidence="1 2">
    <name type="scientific">Angiostrongylus cantonensis</name>
    <name type="common">Rat lungworm</name>
    <dbReference type="NCBI Taxonomy" id="6313"/>
    <lineage>
        <taxon>Eukaryota</taxon>
        <taxon>Metazoa</taxon>
        <taxon>Ecdysozoa</taxon>
        <taxon>Nematoda</taxon>
        <taxon>Chromadorea</taxon>
        <taxon>Rhabditida</taxon>
        <taxon>Rhabditina</taxon>
        <taxon>Rhabditomorpha</taxon>
        <taxon>Strongyloidea</taxon>
        <taxon>Metastrongylidae</taxon>
        <taxon>Angiostrongylus</taxon>
    </lineage>
</organism>
<protein>
    <submittedName>
        <fullName evidence="2">SAS-6_N domain-containing protein</fullName>
    </submittedName>
</protein>
<accession>A0A0K0DP87</accession>
<keyword evidence="1" id="KW-1185">Reference proteome</keyword>
<evidence type="ECO:0000313" key="2">
    <source>
        <dbReference type="WBParaSite" id="ACAC_0001357601-mRNA-1"/>
    </source>
</evidence>
<dbReference type="AlphaFoldDB" id="A0A0K0DP87"/>
<reference evidence="2" key="2">
    <citation type="submission" date="2017-02" db="UniProtKB">
        <authorList>
            <consortium name="WormBaseParasite"/>
        </authorList>
    </citation>
    <scope>IDENTIFICATION</scope>
</reference>
<reference evidence="1" key="1">
    <citation type="submission" date="2012-09" db="EMBL/GenBank/DDBJ databases">
        <authorList>
            <person name="Martin A.A."/>
        </authorList>
    </citation>
    <scope>NUCLEOTIDE SEQUENCE</scope>
</reference>
<evidence type="ECO:0000313" key="1">
    <source>
        <dbReference type="Proteomes" id="UP000035642"/>
    </source>
</evidence>
<dbReference type="WBParaSite" id="ACAC_0001357601-mRNA-1">
    <property type="protein sequence ID" value="ACAC_0001357601-mRNA-1"/>
    <property type="gene ID" value="ACAC_0001357601"/>
</dbReference>
<sequence>MTCLDLPAPEQSCSNLIKRGENGTFPVISITFNLNESPGIEEFPENSFRNTIASALRVSPADILLLRINCQGTDDFLTVQFAVLKKVYDDNDDSIKYDVSMFVDAESVAARMKAMGHLSQIAGLQVDSIEFVNKIRNLYPSYLEQLEKELCLKLKKIGRIHRFLG</sequence>
<proteinExistence type="predicted"/>
<name>A0A0K0DP87_ANGCA</name>